<evidence type="ECO:0000313" key="4">
    <source>
        <dbReference type="Proteomes" id="UP000324758"/>
    </source>
</evidence>
<feature type="transmembrane region" description="Helical" evidence="1">
    <location>
        <begin position="97"/>
        <end position="121"/>
    </location>
</feature>
<dbReference type="InterPro" id="IPR005183">
    <property type="entry name" value="DUF305_CopM-like"/>
</dbReference>
<dbReference type="EMBL" id="VSSS01000062">
    <property type="protein sequence ID" value="TYL89163.1"/>
    <property type="molecule type" value="Genomic_DNA"/>
</dbReference>
<sequence>MTPGKSRWLAAAQLGLVSSTFSTLLSQVTAAQLGRDPLVDWMTVAAIPAREAVLSSDPTASAVAIGIAFHQWADFSWALVFFGLLGRWTEKLHPAAIAGFAVPWAVLTSATEWFVLVPLFPFWQPIFTLQQPYWIGLLVHLSSALMYPLFAWLRWPAGQAPPTSAVRFAQRWTVGAGCVLAVSATMGLADALALPFPLISGNVDDDQRYIRHMTTHHQQGIELAQLAIARARAPHLRALAALMVASQSGENRIFTRWWDGWFTEPLPVCTTEERETMPGYLTPSQMAEASKATGNEFDAVFVRLMSLHHAGAIQMADAEWHSGGDPRLRVMAHAIRHEQQGEIALMNNVEGIEAVRGATRNMFGNNLQF</sequence>
<name>A0A5D3KF44_9BRAD</name>
<dbReference type="AlphaFoldDB" id="A0A5D3KF44"/>
<dbReference type="Gene3D" id="1.20.1260.10">
    <property type="match status" value="1"/>
</dbReference>
<feature type="transmembrane region" description="Helical" evidence="1">
    <location>
        <begin position="174"/>
        <end position="198"/>
    </location>
</feature>
<accession>A0A5D3KF44</accession>
<feature type="transmembrane region" description="Helical" evidence="1">
    <location>
        <begin position="133"/>
        <end position="153"/>
    </location>
</feature>
<dbReference type="PANTHER" id="PTHR36933">
    <property type="entry name" value="SLL0788 PROTEIN"/>
    <property type="match status" value="1"/>
</dbReference>
<dbReference type="RefSeq" id="WP_148777181.1">
    <property type="nucleotide sequence ID" value="NZ_VSSS01000062.1"/>
</dbReference>
<dbReference type="Proteomes" id="UP000324758">
    <property type="component" value="Unassembled WGS sequence"/>
</dbReference>
<comment type="caution">
    <text evidence="3">The sequence shown here is derived from an EMBL/GenBank/DDBJ whole genome shotgun (WGS) entry which is preliminary data.</text>
</comment>
<keyword evidence="4" id="KW-1185">Reference proteome</keyword>
<gene>
    <name evidence="3" type="ORF">FXB40_36870</name>
</gene>
<dbReference type="InterPro" id="IPR012347">
    <property type="entry name" value="Ferritin-like"/>
</dbReference>
<organism evidence="3 4">
    <name type="scientific">Bradyrhizobium rifense</name>
    <dbReference type="NCBI Taxonomy" id="515499"/>
    <lineage>
        <taxon>Bacteria</taxon>
        <taxon>Pseudomonadati</taxon>
        <taxon>Pseudomonadota</taxon>
        <taxon>Alphaproteobacteria</taxon>
        <taxon>Hyphomicrobiales</taxon>
        <taxon>Nitrobacteraceae</taxon>
        <taxon>Bradyrhizobium</taxon>
    </lineage>
</organism>
<evidence type="ECO:0000259" key="2">
    <source>
        <dbReference type="Pfam" id="PF03713"/>
    </source>
</evidence>
<proteinExistence type="predicted"/>
<keyword evidence="1" id="KW-1133">Transmembrane helix</keyword>
<protein>
    <submittedName>
        <fullName evidence="3">DUF305 domain-containing protein</fullName>
    </submittedName>
</protein>
<dbReference type="Pfam" id="PF03713">
    <property type="entry name" value="DUF305"/>
    <property type="match status" value="1"/>
</dbReference>
<keyword evidence="1" id="KW-0812">Transmembrane</keyword>
<feature type="domain" description="DUF305" evidence="2">
    <location>
        <begin position="206"/>
        <end position="349"/>
    </location>
</feature>
<evidence type="ECO:0000313" key="3">
    <source>
        <dbReference type="EMBL" id="TYL89163.1"/>
    </source>
</evidence>
<dbReference type="PANTHER" id="PTHR36933:SF1">
    <property type="entry name" value="SLL0788 PROTEIN"/>
    <property type="match status" value="1"/>
</dbReference>
<dbReference type="OrthoDB" id="517560at2"/>
<evidence type="ECO:0000256" key="1">
    <source>
        <dbReference type="SAM" id="Phobius"/>
    </source>
</evidence>
<reference evidence="3 4" key="1">
    <citation type="submission" date="2019-08" db="EMBL/GenBank/DDBJ databases">
        <title>Bradyrhizobium hipponensis sp. nov., a rhizobium isolated from a Lupinus angustifolius root nodule in Tunisia.</title>
        <authorList>
            <person name="Off K."/>
            <person name="Rejili M."/>
            <person name="Mars M."/>
            <person name="Brachmann A."/>
            <person name="Marin M."/>
        </authorList>
    </citation>
    <scope>NUCLEOTIDE SEQUENCE [LARGE SCALE GENOMIC DNA]</scope>
    <source>
        <strain evidence="3 4">CTAW71</strain>
    </source>
</reference>
<keyword evidence="1" id="KW-0472">Membrane</keyword>